<comment type="caution">
    <text evidence="1">The sequence shown here is derived from an EMBL/GenBank/DDBJ whole genome shotgun (WGS) entry which is preliminary data.</text>
</comment>
<dbReference type="Proteomes" id="UP001234297">
    <property type="component" value="Chromosome 7"/>
</dbReference>
<reference evidence="1 2" key="1">
    <citation type="journal article" date="2022" name="Hortic Res">
        <title>A haplotype resolved chromosomal level avocado genome allows analysis of novel avocado genes.</title>
        <authorList>
            <person name="Nath O."/>
            <person name="Fletcher S.J."/>
            <person name="Hayward A."/>
            <person name="Shaw L.M."/>
            <person name="Masouleh A.K."/>
            <person name="Furtado A."/>
            <person name="Henry R.J."/>
            <person name="Mitter N."/>
        </authorList>
    </citation>
    <scope>NUCLEOTIDE SEQUENCE [LARGE SCALE GENOMIC DNA]</scope>
    <source>
        <strain evidence="2">cv. Hass</strain>
    </source>
</reference>
<accession>A0ACC2LE41</accession>
<evidence type="ECO:0000313" key="2">
    <source>
        <dbReference type="Proteomes" id="UP001234297"/>
    </source>
</evidence>
<evidence type="ECO:0000313" key="1">
    <source>
        <dbReference type="EMBL" id="KAJ8631348.1"/>
    </source>
</evidence>
<dbReference type="EMBL" id="CM056815">
    <property type="protein sequence ID" value="KAJ8631348.1"/>
    <property type="molecule type" value="Genomic_DNA"/>
</dbReference>
<keyword evidence="2" id="KW-1185">Reference proteome</keyword>
<name>A0ACC2LE41_PERAE</name>
<proteinExistence type="predicted"/>
<gene>
    <name evidence="1" type="ORF">MRB53_024671</name>
</gene>
<sequence>MALRKTLANRLFIMTKISSQTPISANPTPNTFFRKFLNPFSGSNQSGFLRWWLQKRGNFNSTVPPECLSLPISDQLIERLRGMNSDRLRSDRLRHLGSAVASPTPSPRYDSGISVEDARKLLRVSQLEMVK</sequence>
<organism evidence="1 2">
    <name type="scientific">Persea americana</name>
    <name type="common">Avocado</name>
    <dbReference type="NCBI Taxonomy" id="3435"/>
    <lineage>
        <taxon>Eukaryota</taxon>
        <taxon>Viridiplantae</taxon>
        <taxon>Streptophyta</taxon>
        <taxon>Embryophyta</taxon>
        <taxon>Tracheophyta</taxon>
        <taxon>Spermatophyta</taxon>
        <taxon>Magnoliopsida</taxon>
        <taxon>Magnoliidae</taxon>
        <taxon>Laurales</taxon>
        <taxon>Lauraceae</taxon>
        <taxon>Persea</taxon>
    </lineage>
</organism>
<protein>
    <submittedName>
        <fullName evidence="1">Uncharacterized protein</fullName>
    </submittedName>
</protein>